<reference evidence="1 2" key="1">
    <citation type="journal article" date="2011" name="Appl. Environ. Microbiol.">
        <title>Genome and Proteome of Campylobacter jejuni Bacteriophage NCTC 12673.</title>
        <authorList>
            <person name="Kropinski A.M."/>
            <person name="Arutyunov D."/>
            <person name="Foss M."/>
            <person name="Cunningham A."/>
            <person name="Ding W."/>
            <person name="Singh A."/>
            <person name="Pavlov A.R."/>
            <person name="Henry M."/>
            <person name="Evoy S."/>
            <person name="Kelly J."/>
            <person name="Szymanski C.M."/>
        </authorList>
    </citation>
    <scope>NUCLEOTIDE SEQUENCE [LARGE SCALE GENOMIC DNA]</scope>
</reference>
<name>F4YA36_9CAUD</name>
<dbReference type="GeneID" id="10896982"/>
<keyword evidence="2" id="KW-1185">Reference proteome</keyword>
<dbReference type="RefSeq" id="YP_004421566.1">
    <property type="nucleotide sequence ID" value="NC_015464.1"/>
</dbReference>
<dbReference type="KEGG" id="vg:10896982"/>
<protein>
    <submittedName>
        <fullName evidence="1">Uncharacterized protein</fullName>
    </submittedName>
</protein>
<dbReference type="Proteomes" id="UP000008310">
    <property type="component" value="Segment"/>
</dbReference>
<organism evidence="1 2">
    <name type="scientific">Campylobacter phage NCTC12673</name>
    <dbReference type="NCBI Taxonomy" id="2885915"/>
    <lineage>
        <taxon>Viruses</taxon>
        <taxon>Duplodnaviria</taxon>
        <taxon>Heunggongvirae</taxon>
        <taxon>Uroviricota</taxon>
        <taxon>Caudoviricetes</taxon>
        <taxon>Connertonviridae</taxon>
        <taxon>Fletchervirus</taxon>
        <taxon>Fletchervirus NCTC12673</taxon>
    </lineage>
</organism>
<accession>F4YA36</accession>
<evidence type="ECO:0000313" key="2">
    <source>
        <dbReference type="Proteomes" id="UP000008310"/>
    </source>
</evidence>
<evidence type="ECO:0000313" key="1">
    <source>
        <dbReference type="EMBL" id="AEA86358.1"/>
    </source>
</evidence>
<proteinExistence type="predicted"/>
<dbReference type="EMBL" id="GU296433">
    <property type="protein sequence ID" value="AEA86358.1"/>
    <property type="molecule type" value="Genomic_DNA"/>
</dbReference>
<sequence length="70" mass="7986">MLYNFKYNKGVVMTIKNKINDINKILQSYVGELVLSDIDTQKIVENLTELETIIKDAINKQSNNSKLILG</sequence>